<protein>
    <submittedName>
        <fullName evidence="1">Uncharacterized protein</fullName>
    </submittedName>
</protein>
<sequence length="32" mass="3470">MPFHIAVPSAHPSGVSLRLRIAQYAALKPCTH</sequence>
<reference evidence="1" key="2">
    <citation type="journal article" date="2015" name="Data Brief">
        <title>Shoot transcriptome of the giant reed, Arundo donax.</title>
        <authorList>
            <person name="Barrero R.A."/>
            <person name="Guerrero F.D."/>
            <person name="Moolhuijzen P."/>
            <person name="Goolsby J.A."/>
            <person name="Tidwell J."/>
            <person name="Bellgard S.E."/>
            <person name="Bellgard M.I."/>
        </authorList>
    </citation>
    <scope>NUCLEOTIDE SEQUENCE</scope>
    <source>
        <tissue evidence="1">Shoot tissue taken approximately 20 cm above the soil surface</tissue>
    </source>
</reference>
<organism evidence="1">
    <name type="scientific">Arundo donax</name>
    <name type="common">Giant reed</name>
    <name type="synonym">Donax arundinaceus</name>
    <dbReference type="NCBI Taxonomy" id="35708"/>
    <lineage>
        <taxon>Eukaryota</taxon>
        <taxon>Viridiplantae</taxon>
        <taxon>Streptophyta</taxon>
        <taxon>Embryophyta</taxon>
        <taxon>Tracheophyta</taxon>
        <taxon>Spermatophyta</taxon>
        <taxon>Magnoliopsida</taxon>
        <taxon>Liliopsida</taxon>
        <taxon>Poales</taxon>
        <taxon>Poaceae</taxon>
        <taxon>PACMAD clade</taxon>
        <taxon>Arundinoideae</taxon>
        <taxon>Arundineae</taxon>
        <taxon>Arundo</taxon>
    </lineage>
</organism>
<evidence type="ECO:0000313" key="1">
    <source>
        <dbReference type="EMBL" id="JAD37928.1"/>
    </source>
</evidence>
<reference evidence="1" key="1">
    <citation type="submission" date="2014-09" db="EMBL/GenBank/DDBJ databases">
        <authorList>
            <person name="Magalhaes I.L.F."/>
            <person name="Oliveira U."/>
            <person name="Santos F.R."/>
            <person name="Vidigal T.H.D.A."/>
            <person name="Brescovit A.D."/>
            <person name="Santos A.J."/>
        </authorList>
    </citation>
    <scope>NUCLEOTIDE SEQUENCE</scope>
    <source>
        <tissue evidence="1">Shoot tissue taken approximately 20 cm above the soil surface</tissue>
    </source>
</reference>
<dbReference type="AlphaFoldDB" id="A0A0A8ZJP9"/>
<proteinExistence type="predicted"/>
<name>A0A0A8ZJP9_ARUDO</name>
<dbReference type="EMBL" id="GBRH01259967">
    <property type="protein sequence ID" value="JAD37928.1"/>
    <property type="molecule type" value="Transcribed_RNA"/>
</dbReference>
<accession>A0A0A8ZJP9</accession>